<accession>A0A4S8INN1</accession>
<dbReference type="AlphaFoldDB" id="A0A4S8INN1"/>
<sequence length="75" mass="8768">MKHGRSTDVMNRKVTRPEIVGYIYASTPNQEEQLKHLFLVDKMKWQLNSCIVSTKNDVSSRQVNLKRLENDGYVE</sequence>
<organism evidence="1 2">
    <name type="scientific">Musa balbisiana</name>
    <name type="common">Banana</name>
    <dbReference type="NCBI Taxonomy" id="52838"/>
    <lineage>
        <taxon>Eukaryota</taxon>
        <taxon>Viridiplantae</taxon>
        <taxon>Streptophyta</taxon>
        <taxon>Embryophyta</taxon>
        <taxon>Tracheophyta</taxon>
        <taxon>Spermatophyta</taxon>
        <taxon>Magnoliopsida</taxon>
        <taxon>Liliopsida</taxon>
        <taxon>Zingiberales</taxon>
        <taxon>Musaceae</taxon>
        <taxon>Musa</taxon>
    </lineage>
</organism>
<dbReference type="EMBL" id="PYDT01000009">
    <property type="protein sequence ID" value="THU50173.1"/>
    <property type="molecule type" value="Genomic_DNA"/>
</dbReference>
<keyword evidence="2" id="KW-1185">Reference proteome</keyword>
<protein>
    <submittedName>
        <fullName evidence="1">Uncharacterized protein</fullName>
    </submittedName>
</protein>
<proteinExistence type="predicted"/>
<evidence type="ECO:0000313" key="2">
    <source>
        <dbReference type="Proteomes" id="UP000317650"/>
    </source>
</evidence>
<evidence type="ECO:0000313" key="1">
    <source>
        <dbReference type="EMBL" id="THU50173.1"/>
    </source>
</evidence>
<gene>
    <name evidence="1" type="ORF">C4D60_Mb06t17320</name>
</gene>
<comment type="caution">
    <text evidence="1">The sequence shown here is derived from an EMBL/GenBank/DDBJ whole genome shotgun (WGS) entry which is preliminary data.</text>
</comment>
<dbReference type="Proteomes" id="UP000317650">
    <property type="component" value="Chromosome 6"/>
</dbReference>
<name>A0A4S8INN1_MUSBA</name>
<reference evidence="1 2" key="1">
    <citation type="journal article" date="2019" name="Nat. Plants">
        <title>Genome sequencing of Musa balbisiana reveals subgenome evolution and function divergence in polyploid bananas.</title>
        <authorList>
            <person name="Yao X."/>
        </authorList>
    </citation>
    <scope>NUCLEOTIDE SEQUENCE [LARGE SCALE GENOMIC DNA]</scope>
    <source>
        <strain evidence="2">cv. DH-PKW</strain>
        <tissue evidence="1">Leaves</tissue>
    </source>
</reference>